<keyword evidence="3" id="KW-1185">Reference proteome</keyword>
<name>A0ABV9Q7J1_9BACL</name>
<dbReference type="EMBL" id="JBHSHC010000156">
    <property type="protein sequence ID" value="MFC4770170.1"/>
    <property type="molecule type" value="Genomic_DNA"/>
</dbReference>
<dbReference type="RefSeq" id="WP_380029515.1">
    <property type="nucleotide sequence ID" value="NZ_JBHSHC010000156.1"/>
</dbReference>
<feature type="compositionally biased region" description="Low complexity" evidence="1">
    <location>
        <begin position="11"/>
        <end position="27"/>
    </location>
</feature>
<reference evidence="3" key="1">
    <citation type="journal article" date="2019" name="Int. J. Syst. Evol. Microbiol.">
        <title>The Global Catalogue of Microorganisms (GCM) 10K type strain sequencing project: providing services to taxonomists for standard genome sequencing and annotation.</title>
        <authorList>
            <consortium name="The Broad Institute Genomics Platform"/>
            <consortium name="The Broad Institute Genome Sequencing Center for Infectious Disease"/>
            <person name="Wu L."/>
            <person name="Ma J."/>
        </authorList>
    </citation>
    <scope>NUCLEOTIDE SEQUENCE [LARGE SCALE GENOMIC DNA]</scope>
    <source>
        <strain evidence="3">WYCCWR 12678</strain>
    </source>
</reference>
<organism evidence="2 3">
    <name type="scientific">Effusibacillus consociatus</name>
    <dbReference type="NCBI Taxonomy" id="1117041"/>
    <lineage>
        <taxon>Bacteria</taxon>
        <taxon>Bacillati</taxon>
        <taxon>Bacillota</taxon>
        <taxon>Bacilli</taxon>
        <taxon>Bacillales</taxon>
        <taxon>Alicyclobacillaceae</taxon>
        <taxon>Effusibacillus</taxon>
    </lineage>
</organism>
<gene>
    <name evidence="2" type="ORF">ACFO8Q_23115</name>
</gene>
<feature type="region of interest" description="Disordered" evidence="1">
    <location>
        <begin position="1"/>
        <end position="32"/>
    </location>
</feature>
<protein>
    <submittedName>
        <fullName evidence="2">Uncharacterized protein</fullName>
    </submittedName>
</protein>
<comment type="caution">
    <text evidence="2">The sequence shown here is derived from an EMBL/GenBank/DDBJ whole genome shotgun (WGS) entry which is preliminary data.</text>
</comment>
<evidence type="ECO:0000313" key="2">
    <source>
        <dbReference type="EMBL" id="MFC4770170.1"/>
    </source>
</evidence>
<dbReference type="Proteomes" id="UP001596002">
    <property type="component" value="Unassembled WGS sequence"/>
</dbReference>
<evidence type="ECO:0000256" key="1">
    <source>
        <dbReference type="SAM" id="MobiDB-lite"/>
    </source>
</evidence>
<evidence type="ECO:0000313" key="3">
    <source>
        <dbReference type="Proteomes" id="UP001596002"/>
    </source>
</evidence>
<accession>A0ABV9Q7J1</accession>
<proteinExistence type="predicted"/>
<sequence length="131" mass="14810">MTKKSRKENAKASQQKPQQQKAPQQQPVNPMDVLKEKFSQANKGGLLDALNQVKNTKPDEWKNPDTVKDLAKKLAGSLNLKVSEERLDQFMKAYKDATKGGQPEDPEQLIKKYGQGKIDPDSMNDIKKFLK</sequence>